<dbReference type="Proteomes" id="UP001167831">
    <property type="component" value="Unassembled WGS sequence"/>
</dbReference>
<reference evidence="2" key="2">
    <citation type="submission" date="2023-08" db="EMBL/GenBank/DDBJ databases">
        <title>Identification and characterization of horizontal gene transfer across gut microbiota members of farm animals based on homology search.</title>
        <authorList>
            <person name="Schwarzerova J."/>
            <person name="Nykrynova M."/>
            <person name="Jureckova K."/>
            <person name="Cejkova D."/>
            <person name="Rychlik I."/>
        </authorList>
    </citation>
    <scope>NUCLEOTIDE SEQUENCE</scope>
    <source>
        <strain evidence="2">ET15</strain>
        <strain evidence="1">ET37</strain>
    </source>
</reference>
<dbReference type="InterPro" id="IPR029044">
    <property type="entry name" value="Nucleotide-diphossugar_trans"/>
</dbReference>
<name>A0AAW7JEJ9_9BACT</name>
<evidence type="ECO:0000313" key="2">
    <source>
        <dbReference type="EMBL" id="MDN0024334.1"/>
    </source>
</evidence>
<dbReference type="EMBL" id="JAUEIE010000001">
    <property type="protein sequence ID" value="MDN0021837.1"/>
    <property type="molecule type" value="Genomic_DNA"/>
</dbReference>
<gene>
    <name evidence="1" type="ORF">QVN81_02185</name>
    <name evidence="2" type="ORF">QVN84_02180</name>
</gene>
<sequence>MDKQPAKVDVAVLILFFNRPERLKEVFDEVRKARPSRLFLYQDGPRGGHDIAGIEACRRVVEDIDWECDVRRMYQQRNYGCDPSEYISQKWAFSIVDKCIVLEDDDVPSQSFFPFCKEMLDRYEHDERITMIAGFNSDEVTPGVPCDYFFTSVFSIWGWASWRRVIDTWDASYAFLDDEFAMSQLKGVMRQRRYCADTLRACYDHRSSGKEYYETIFWSAMVMNSGLAIMPTRNMINNRGATEGSTHFAGSLATMPRRLRRLFTMRRFEVDFPLRHPRYVIENVEYKERTYRTYGYGHPWIKAGRSVEELLLNLRYGNFGIIARAVRRRLAKWMGRDSHK</sequence>
<evidence type="ECO:0000313" key="3">
    <source>
        <dbReference type="Proteomes" id="UP001167831"/>
    </source>
</evidence>
<reference evidence="2" key="1">
    <citation type="submission" date="2023-06" db="EMBL/GenBank/DDBJ databases">
        <authorList>
            <person name="Zeman M."/>
            <person name="Kubasova T."/>
            <person name="Jahodarova E."/>
            <person name="Nykrynova M."/>
            <person name="Rychlik I."/>
        </authorList>
    </citation>
    <scope>NUCLEOTIDE SEQUENCE</scope>
    <source>
        <strain evidence="2">ET15</strain>
        <strain evidence="1">ET37</strain>
    </source>
</reference>
<dbReference type="EMBL" id="JAUEIF010000001">
    <property type="protein sequence ID" value="MDN0024334.1"/>
    <property type="molecule type" value="Genomic_DNA"/>
</dbReference>
<proteinExistence type="predicted"/>
<protein>
    <submittedName>
        <fullName evidence="2">Hemolysin activation protein</fullName>
    </submittedName>
</protein>
<organism evidence="2 4">
    <name type="scientific">Leyella lascolaii</name>
    <dbReference type="NCBI Taxonomy" id="1776379"/>
    <lineage>
        <taxon>Bacteria</taxon>
        <taxon>Pseudomonadati</taxon>
        <taxon>Bacteroidota</taxon>
        <taxon>Bacteroidia</taxon>
        <taxon>Bacteroidales</taxon>
        <taxon>Prevotellaceae</taxon>
        <taxon>Leyella</taxon>
    </lineage>
</organism>
<keyword evidence="3" id="KW-1185">Reference proteome</keyword>
<dbReference type="AlphaFoldDB" id="A0AAW7JEJ9"/>
<comment type="caution">
    <text evidence="2">The sequence shown here is derived from an EMBL/GenBank/DDBJ whole genome shotgun (WGS) entry which is preliminary data.</text>
</comment>
<dbReference type="Gene3D" id="3.90.550.10">
    <property type="entry name" value="Spore Coat Polysaccharide Biosynthesis Protein SpsA, Chain A"/>
    <property type="match status" value="1"/>
</dbReference>
<dbReference type="RefSeq" id="WP_289824579.1">
    <property type="nucleotide sequence ID" value="NZ_JAUEIE010000001.1"/>
</dbReference>
<dbReference type="SUPFAM" id="SSF53448">
    <property type="entry name" value="Nucleotide-diphospho-sugar transferases"/>
    <property type="match status" value="1"/>
</dbReference>
<evidence type="ECO:0000313" key="1">
    <source>
        <dbReference type="EMBL" id="MDN0021837.1"/>
    </source>
</evidence>
<accession>A0AAW7JEJ9</accession>
<dbReference type="Proteomes" id="UP001168478">
    <property type="component" value="Unassembled WGS sequence"/>
</dbReference>
<evidence type="ECO:0000313" key="4">
    <source>
        <dbReference type="Proteomes" id="UP001168478"/>
    </source>
</evidence>